<name>A0A9P7T3Q6_9HYPO</name>
<dbReference type="EMBL" id="SRPW01000082">
    <property type="protein sequence ID" value="KAG6017951.1"/>
    <property type="molecule type" value="Genomic_DNA"/>
</dbReference>
<sequence>MVPGEYKVQVDAAKQQRSDREAHRDRLALTEATVVRPNEALAELMKNQDAPGLGLFDMRRACMASAWCWSGHGCFVIWANFTPLGVDVVDVCIWQKMETSRDKVAVVCGDATVWAGKAFALGIVLEYEADET</sequence>
<gene>
    <name evidence="1" type="ORF">E4U43_008078</name>
</gene>
<keyword evidence="2" id="KW-1185">Reference proteome</keyword>
<evidence type="ECO:0000313" key="1">
    <source>
        <dbReference type="EMBL" id="KAG6017951.1"/>
    </source>
</evidence>
<comment type="caution">
    <text evidence="1">The sequence shown here is derived from an EMBL/GenBank/DDBJ whole genome shotgun (WGS) entry which is preliminary data.</text>
</comment>
<dbReference type="AlphaFoldDB" id="A0A9P7T3Q6"/>
<organism evidence="1 2">
    <name type="scientific">Claviceps pusilla</name>
    <dbReference type="NCBI Taxonomy" id="123648"/>
    <lineage>
        <taxon>Eukaryota</taxon>
        <taxon>Fungi</taxon>
        <taxon>Dikarya</taxon>
        <taxon>Ascomycota</taxon>
        <taxon>Pezizomycotina</taxon>
        <taxon>Sordariomycetes</taxon>
        <taxon>Hypocreomycetidae</taxon>
        <taxon>Hypocreales</taxon>
        <taxon>Clavicipitaceae</taxon>
        <taxon>Claviceps</taxon>
    </lineage>
</organism>
<evidence type="ECO:0000313" key="2">
    <source>
        <dbReference type="Proteomes" id="UP000748025"/>
    </source>
</evidence>
<reference evidence="1" key="1">
    <citation type="journal article" date="2020" name="bioRxiv">
        <title>Whole genome comparisons of ergot fungi reveals the divergence and evolution of species within the genus Claviceps are the result of varying mechanisms driving genome evolution and host range expansion.</title>
        <authorList>
            <person name="Wyka S.A."/>
            <person name="Mondo S.J."/>
            <person name="Liu M."/>
            <person name="Dettman J."/>
            <person name="Nalam V."/>
            <person name="Broders K.D."/>
        </authorList>
    </citation>
    <scope>NUCLEOTIDE SEQUENCE</scope>
    <source>
        <strain evidence="1">CCC 602</strain>
    </source>
</reference>
<protein>
    <submittedName>
        <fullName evidence="1">Uncharacterized protein</fullName>
    </submittedName>
</protein>
<proteinExistence type="predicted"/>
<accession>A0A9P7T3Q6</accession>
<dbReference type="Proteomes" id="UP000748025">
    <property type="component" value="Unassembled WGS sequence"/>
</dbReference>